<dbReference type="InterPro" id="IPR003811">
    <property type="entry name" value="G3P_acylTferase_PlsY"/>
</dbReference>
<protein>
    <recommendedName>
        <fullName evidence="10">Glycerol-3-phosphate acyltransferase</fullName>
    </recommendedName>
    <alternativeName>
        <fullName evidence="10">Acyl-PO4 G3P acyltransferase</fullName>
    </alternativeName>
    <alternativeName>
        <fullName evidence="10">Acyl-phosphate--glycerol-3-phosphate acyltransferase</fullName>
    </alternativeName>
    <alternativeName>
        <fullName evidence="10">G3P acyltransferase</fullName>
        <shortName evidence="10">GPAT</shortName>
        <ecNumber evidence="10">2.3.1.275</ecNumber>
    </alternativeName>
    <alternativeName>
        <fullName evidence="10">Lysophosphatidic acid synthase</fullName>
        <shortName evidence="10">LPA synthase</shortName>
    </alternativeName>
</protein>
<gene>
    <name evidence="10" type="primary">plsY</name>
    <name evidence="11" type="ORF">CYJ41_03950</name>
</gene>
<feature type="transmembrane region" description="Helical" evidence="10">
    <location>
        <begin position="13"/>
        <end position="36"/>
    </location>
</feature>
<feature type="transmembrane region" description="Helical" evidence="10">
    <location>
        <begin position="179"/>
        <end position="197"/>
    </location>
</feature>
<keyword evidence="9 10" id="KW-1208">Phospholipid metabolism</keyword>
<organism evidence="11 12">
    <name type="scientific">Campylobacter ureolyticus</name>
    <dbReference type="NCBI Taxonomy" id="827"/>
    <lineage>
        <taxon>Bacteria</taxon>
        <taxon>Pseudomonadati</taxon>
        <taxon>Campylobacterota</taxon>
        <taxon>Epsilonproteobacteria</taxon>
        <taxon>Campylobacterales</taxon>
        <taxon>Campylobacteraceae</taxon>
        <taxon>Campylobacter</taxon>
    </lineage>
</organism>
<reference evidence="11 12" key="1">
    <citation type="submission" date="2017-12" db="EMBL/GenBank/DDBJ databases">
        <title>Phylogenetic diversity of female urinary microbiome.</title>
        <authorList>
            <person name="Thomas-White K."/>
            <person name="Wolfe A.J."/>
        </authorList>
    </citation>
    <scope>NUCLEOTIDE SEQUENCE [LARGE SCALE GENOMIC DNA]</scope>
    <source>
        <strain evidence="11 12">UMB0112</strain>
    </source>
</reference>
<keyword evidence="5 10" id="KW-1133">Transmembrane helix</keyword>
<feature type="transmembrane region" description="Helical" evidence="10">
    <location>
        <begin position="126"/>
        <end position="147"/>
    </location>
</feature>
<dbReference type="Pfam" id="PF02660">
    <property type="entry name" value="G3P_acyltransf"/>
    <property type="match status" value="1"/>
</dbReference>
<evidence type="ECO:0000256" key="4">
    <source>
        <dbReference type="ARBA" id="ARBA00022692"/>
    </source>
</evidence>
<dbReference type="GO" id="GO:0005886">
    <property type="term" value="C:plasma membrane"/>
    <property type="evidence" value="ECO:0007669"/>
    <property type="project" value="UniProtKB-SubCell"/>
</dbReference>
<feature type="transmembrane region" description="Helical" evidence="10">
    <location>
        <begin position="68"/>
        <end position="90"/>
    </location>
</feature>
<dbReference type="Proteomes" id="UP000234639">
    <property type="component" value="Unassembled WGS sequence"/>
</dbReference>
<dbReference type="NCBIfam" id="TIGR00023">
    <property type="entry name" value="glycerol-3-phosphate 1-O-acyltransferase PlsY"/>
    <property type="match status" value="1"/>
</dbReference>
<comment type="subcellular location">
    <subcellularLocation>
        <location evidence="10">Cell membrane</location>
        <topology evidence="10">Multi-pass membrane protein</topology>
    </subcellularLocation>
</comment>
<evidence type="ECO:0000256" key="2">
    <source>
        <dbReference type="ARBA" id="ARBA00022516"/>
    </source>
</evidence>
<proteinExistence type="inferred from homology"/>
<comment type="function">
    <text evidence="10">Catalyzes the transfer of an acyl group from acyl-phosphate (acyl-PO(4)) to glycerol-3-phosphate (G3P) to form lysophosphatidic acid (LPA). This enzyme utilizes acyl-phosphate as fatty acyl donor, but not acyl-CoA or acyl-ACP.</text>
</comment>
<keyword evidence="6 10" id="KW-0443">Lipid metabolism</keyword>
<accession>A0A2I1NAX1</accession>
<dbReference type="PANTHER" id="PTHR30309:SF0">
    <property type="entry name" value="GLYCEROL-3-PHOSPHATE ACYLTRANSFERASE-RELATED"/>
    <property type="match status" value="1"/>
</dbReference>
<keyword evidence="7 10" id="KW-0472">Membrane</keyword>
<keyword evidence="2 10" id="KW-0444">Lipid biosynthesis</keyword>
<dbReference type="PANTHER" id="PTHR30309">
    <property type="entry name" value="INNER MEMBRANE PROTEIN YGIH"/>
    <property type="match status" value="1"/>
</dbReference>
<evidence type="ECO:0000256" key="9">
    <source>
        <dbReference type="ARBA" id="ARBA00023264"/>
    </source>
</evidence>
<evidence type="ECO:0000256" key="10">
    <source>
        <dbReference type="HAMAP-Rule" id="MF_01043"/>
    </source>
</evidence>
<sequence>MNGLINFLTNPNIMLYLAAYLIASIPFGVIIVKSLYSVDITKEGSKSIGATNVYRVLKNIDLKNAKKIAIITIICDVLKGFLPIIIAKFAGIDENVLWMMAVMAVLGHCFSAFLKFEGGKGVATSYGVFAAFLPIEVALSLIVWFLVGKFIKVSSIASLSGIFTFLILSLIIHPQILPINTHAPIIIIVFIVFYKHIPNIKRLIFKEEKQVL</sequence>
<evidence type="ECO:0000313" key="12">
    <source>
        <dbReference type="Proteomes" id="UP000234639"/>
    </source>
</evidence>
<evidence type="ECO:0000256" key="3">
    <source>
        <dbReference type="ARBA" id="ARBA00022679"/>
    </source>
</evidence>
<dbReference type="RefSeq" id="WP_016646531.1">
    <property type="nucleotide sequence ID" value="NZ_JAPXGI010000002.1"/>
</dbReference>
<dbReference type="UniPathway" id="UPA00085"/>
<feature type="transmembrane region" description="Helical" evidence="10">
    <location>
        <begin position="96"/>
        <end position="114"/>
    </location>
</feature>
<comment type="pathway">
    <text evidence="10">Lipid metabolism; phospholipid metabolism.</text>
</comment>
<evidence type="ECO:0000256" key="8">
    <source>
        <dbReference type="ARBA" id="ARBA00023209"/>
    </source>
</evidence>
<evidence type="ECO:0000313" key="11">
    <source>
        <dbReference type="EMBL" id="PKZ29519.1"/>
    </source>
</evidence>
<dbReference type="HAMAP" id="MF_01043">
    <property type="entry name" value="PlsY"/>
    <property type="match status" value="1"/>
</dbReference>
<evidence type="ECO:0000256" key="5">
    <source>
        <dbReference type="ARBA" id="ARBA00022989"/>
    </source>
</evidence>
<evidence type="ECO:0000256" key="6">
    <source>
        <dbReference type="ARBA" id="ARBA00023098"/>
    </source>
</evidence>
<dbReference type="EMBL" id="PKHU01000003">
    <property type="protein sequence ID" value="PKZ29519.1"/>
    <property type="molecule type" value="Genomic_DNA"/>
</dbReference>
<dbReference type="GO" id="GO:0008654">
    <property type="term" value="P:phospholipid biosynthetic process"/>
    <property type="evidence" value="ECO:0007669"/>
    <property type="project" value="UniProtKB-UniRule"/>
</dbReference>
<keyword evidence="1 10" id="KW-1003">Cell membrane</keyword>
<dbReference type="GO" id="GO:0043772">
    <property type="term" value="F:acyl-phosphate glycerol-3-phosphate acyltransferase activity"/>
    <property type="evidence" value="ECO:0007669"/>
    <property type="project" value="UniProtKB-UniRule"/>
</dbReference>
<evidence type="ECO:0000256" key="1">
    <source>
        <dbReference type="ARBA" id="ARBA00022475"/>
    </source>
</evidence>
<keyword evidence="11" id="KW-0012">Acyltransferase</keyword>
<keyword evidence="4 10" id="KW-0812">Transmembrane</keyword>
<comment type="similarity">
    <text evidence="10">Belongs to the PlsY family.</text>
</comment>
<keyword evidence="3 10" id="KW-0808">Transferase</keyword>
<dbReference type="EC" id="2.3.1.275" evidence="10"/>
<dbReference type="AlphaFoldDB" id="A0A2I1NAX1"/>
<feature type="transmembrane region" description="Helical" evidence="10">
    <location>
        <begin position="153"/>
        <end position="172"/>
    </location>
</feature>
<keyword evidence="8 10" id="KW-0594">Phospholipid biosynthesis</keyword>
<comment type="subunit">
    <text evidence="10">Probably interacts with PlsX.</text>
</comment>
<comment type="caution">
    <text evidence="11">The sequence shown here is derived from an EMBL/GenBank/DDBJ whole genome shotgun (WGS) entry which is preliminary data.</text>
</comment>
<evidence type="ECO:0000256" key="7">
    <source>
        <dbReference type="ARBA" id="ARBA00023136"/>
    </source>
</evidence>
<comment type="catalytic activity">
    <reaction evidence="10">
        <text>an acyl phosphate + sn-glycerol 3-phosphate = a 1-acyl-sn-glycero-3-phosphate + phosphate</text>
        <dbReference type="Rhea" id="RHEA:34075"/>
        <dbReference type="ChEBI" id="CHEBI:43474"/>
        <dbReference type="ChEBI" id="CHEBI:57597"/>
        <dbReference type="ChEBI" id="CHEBI:57970"/>
        <dbReference type="ChEBI" id="CHEBI:59918"/>
        <dbReference type="EC" id="2.3.1.275"/>
    </reaction>
</comment>
<dbReference type="SMART" id="SM01207">
    <property type="entry name" value="G3P_acyltransf"/>
    <property type="match status" value="1"/>
</dbReference>
<name>A0A2I1NAX1_9BACT</name>